<evidence type="ECO:0000313" key="2">
    <source>
        <dbReference type="EMBL" id="RYC70842.1"/>
    </source>
</evidence>
<dbReference type="SUPFAM" id="SSF55166">
    <property type="entry name" value="Hedgehog/DD-peptidase"/>
    <property type="match status" value="1"/>
</dbReference>
<comment type="caution">
    <text evidence="2">The sequence shown here is derived from an EMBL/GenBank/DDBJ whole genome shotgun (WGS) entry which is preliminary data.</text>
</comment>
<feature type="domain" description="Peptidase M15A C-terminal" evidence="1">
    <location>
        <begin position="16"/>
        <end position="111"/>
    </location>
</feature>
<dbReference type="RefSeq" id="WP_129599301.1">
    <property type="nucleotide sequence ID" value="NZ_SBLB01000001.1"/>
</dbReference>
<dbReference type="Gene3D" id="3.30.1380.10">
    <property type="match status" value="1"/>
</dbReference>
<protein>
    <recommendedName>
        <fullName evidence="1">Peptidase M15A C-terminal domain-containing protein</fullName>
    </recommendedName>
</protein>
<gene>
    <name evidence="2" type="ORF">EQG79_01440</name>
</gene>
<evidence type="ECO:0000313" key="3">
    <source>
        <dbReference type="Proteomes" id="UP000290407"/>
    </source>
</evidence>
<dbReference type="InterPro" id="IPR013230">
    <property type="entry name" value="Peptidase_M15A_C"/>
</dbReference>
<dbReference type="InterPro" id="IPR009045">
    <property type="entry name" value="Zn_M74/Hedgehog-like"/>
</dbReference>
<dbReference type="Pfam" id="PF08291">
    <property type="entry name" value="Peptidase_M15_3"/>
    <property type="match status" value="1"/>
</dbReference>
<name>A0A4Q2UPL8_9BACT</name>
<dbReference type="Proteomes" id="UP000290407">
    <property type="component" value="Unassembled WGS sequence"/>
</dbReference>
<evidence type="ECO:0000259" key="1">
    <source>
        <dbReference type="Pfam" id="PF08291"/>
    </source>
</evidence>
<reference evidence="2 3" key="1">
    <citation type="submission" date="2019-01" db="EMBL/GenBank/DDBJ databases">
        <title>Spirosoma flava sp. nov., a propanil-degrading bacterium isolated from herbicide-contaminated soil.</title>
        <authorList>
            <person name="Zhang L."/>
            <person name="Jiang J.-D."/>
        </authorList>
    </citation>
    <scope>NUCLEOTIDE SEQUENCE [LARGE SCALE GENOMIC DNA]</scope>
    <source>
        <strain evidence="2 3">TY50</strain>
    </source>
</reference>
<keyword evidence="3" id="KW-1185">Reference proteome</keyword>
<dbReference type="EMBL" id="SBLB01000001">
    <property type="protein sequence ID" value="RYC70842.1"/>
    <property type="molecule type" value="Genomic_DNA"/>
</dbReference>
<proteinExistence type="predicted"/>
<organism evidence="2 3">
    <name type="scientific">Spirosoma sordidisoli</name>
    <dbReference type="NCBI Taxonomy" id="2502893"/>
    <lineage>
        <taxon>Bacteria</taxon>
        <taxon>Pseudomonadati</taxon>
        <taxon>Bacteroidota</taxon>
        <taxon>Cytophagia</taxon>
        <taxon>Cytophagales</taxon>
        <taxon>Cytophagaceae</taxon>
        <taxon>Spirosoma</taxon>
    </lineage>
</organism>
<sequence>MVAIATPVYPDFGKWLTYAEGVKSAEAIRRGILNVPTLEQYNNMVKAYNGLYVPICEQFGKLPITSFFRSAKLNVAVKGSKTSAHMSGLAIDIDCDGLKHVSNSDLYKWIRQNRWTLGYDQVITEFPDAAGKPSWIHVAYRATGNQRRQGMRAEKRPGQVIYIYE</sequence>
<dbReference type="AlphaFoldDB" id="A0A4Q2UPL8"/>
<accession>A0A4Q2UPL8</accession>